<protein>
    <recommendedName>
        <fullName evidence="4">DUF229 domain containing protein</fullName>
    </recommendedName>
</protein>
<accession>A0A8I6RSX4</accession>
<reference evidence="2" key="1">
    <citation type="submission" date="2022-01" db="UniProtKB">
        <authorList>
            <consortium name="EnsemblMetazoa"/>
        </authorList>
    </citation>
    <scope>IDENTIFICATION</scope>
</reference>
<dbReference type="FunFam" id="3.40.720.10:FF:000017">
    <property type="entry name" value="Predicted protein"/>
    <property type="match status" value="1"/>
</dbReference>
<keyword evidence="1" id="KW-1133">Transmembrane helix</keyword>
<dbReference type="GO" id="GO:0005615">
    <property type="term" value="C:extracellular space"/>
    <property type="evidence" value="ECO:0007669"/>
    <property type="project" value="TreeGrafter"/>
</dbReference>
<organism evidence="2 3">
    <name type="scientific">Cimex lectularius</name>
    <name type="common">Bed bug</name>
    <name type="synonym">Acanthia lectularia</name>
    <dbReference type="NCBI Taxonomy" id="79782"/>
    <lineage>
        <taxon>Eukaryota</taxon>
        <taxon>Metazoa</taxon>
        <taxon>Ecdysozoa</taxon>
        <taxon>Arthropoda</taxon>
        <taxon>Hexapoda</taxon>
        <taxon>Insecta</taxon>
        <taxon>Pterygota</taxon>
        <taxon>Neoptera</taxon>
        <taxon>Paraneoptera</taxon>
        <taxon>Hemiptera</taxon>
        <taxon>Heteroptera</taxon>
        <taxon>Panheteroptera</taxon>
        <taxon>Cimicomorpha</taxon>
        <taxon>Cimicidae</taxon>
        <taxon>Cimex</taxon>
    </lineage>
</organism>
<dbReference type="KEGG" id="clec:106667978"/>
<evidence type="ECO:0000256" key="1">
    <source>
        <dbReference type="SAM" id="Phobius"/>
    </source>
</evidence>
<dbReference type="EnsemblMetazoa" id="XM_014396328.2">
    <property type="protein sequence ID" value="XP_014251814.1"/>
    <property type="gene ID" value="LOC106667978"/>
</dbReference>
<dbReference type="PANTHER" id="PTHR10974:SF1">
    <property type="entry name" value="FI08016P-RELATED"/>
    <property type="match status" value="1"/>
</dbReference>
<name>A0A8I6RSX4_CIMLE</name>
<dbReference type="SUPFAM" id="SSF53649">
    <property type="entry name" value="Alkaline phosphatase-like"/>
    <property type="match status" value="1"/>
</dbReference>
<dbReference type="RefSeq" id="XP_014251814.1">
    <property type="nucleotide sequence ID" value="XM_014396328.2"/>
</dbReference>
<dbReference type="Pfam" id="PF02995">
    <property type="entry name" value="DUF229"/>
    <property type="match status" value="1"/>
</dbReference>
<keyword evidence="1" id="KW-0472">Membrane</keyword>
<dbReference type="Gene3D" id="3.40.720.10">
    <property type="entry name" value="Alkaline Phosphatase, subunit A"/>
    <property type="match status" value="1"/>
</dbReference>
<proteinExistence type="predicted"/>
<evidence type="ECO:0008006" key="4">
    <source>
        <dbReference type="Google" id="ProtNLM"/>
    </source>
</evidence>
<dbReference type="CDD" id="cd16021">
    <property type="entry name" value="ALP_like"/>
    <property type="match status" value="1"/>
</dbReference>
<dbReference type="GeneID" id="106667978"/>
<evidence type="ECO:0000313" key="3">
    <source>
        <dbReference type="Proteomes" id="UP000494040"/>
    </source>
</evidence>
<keyword evidence="3" id="KW-1185">Reference proteome</keyword>
<dbReference type="OrthoDB" id="413313at2759"/>
<dbReference type="OMA" id="MTHDFFN"/>
<dbReference type="PANTHER" id="PTHR10974">
    <property type="entry name" value="FI08016P-RELATED"/>
    <property type="match status" value="1"/>
</dbReference>
<sequence>MISNEIISIIIERGKASIKNRNRLIRQLFFTLLVAVFCTWILFQIDQKAAFTWIYTTPHFNQDGSSSGFLVNTKGCRIHDLDPFDPSIKSYFFDEDLNCDKHNQKQLVRATTTDLYVDKERIDFYLNASTDVLHCCYQPFWRVEVKPTEKSQHFDNTYEFSDECFRFFEPLEISHEFVKVSCTAGNKTIYKDYFAFVQRKKNKSINPNDRSKVNVLTIGLDAISRLNLYRQMPKTLHLLEEMGAVEMLGYNKVEDNTFPNLVPALTGLSVKELTKECWFNASMEFDNCPFVWDQYSSIGYQTGFGEDSSTIGLFNYLKVGFRKQPTDFYLRIFNLVSEHDIGNEHWLNTDICLGNRLTIESLLDSAKSFAFNLKDILSFGFFWSNSISHDYLNLPKHGDDIHYNFIKQLQHNGILDKTVVIFMSDHGIRWGDFRSTYHGYVEERLPYLFILLPKWFNNEFPHAVSNIRRNRRRLTSPYDLHKTYQHLLDLKTLTPEALKNMARISGTKIRGTSLFLPISEERTCSDAGIPYNWCTCHQSTPEDVTNPKVIESVTHLMIYLNNFLSGYRQCSKLTVNSIIRARSERVANNENRTKHIAVTDYTVIIETKPGGGLFQATVRFFQQNGQFNVLTPVSRINTYGNQSNCISNYQLKLYCYCLNLW</sequence>
<evidence type="ECO:0000313" key="2">
    <source>
        <dbReference type="EnsemblMetazoa" id="XP_014251814.1"/>
    </source>
</evidence>
<keyword evidence="1" id="KW-0812">Transmembrane</keyword>
<dbReference type="AlphaFoldDB" id="A0A8I6RSX4"/>
<dbReference type="InterPro" id="IPR004245">
    <property type="entry name" value="DUF229"/>
</dbReference>
<dbReference type="Proteomes" id="UP000494040">
    <property type="component" value="Unassembled WGS sequence"/>
</dbReference>
<dbReference type="InterPro" id="IPR017850">
    <property type="entry name" value="Alkaline_phosphatase_core_sf"/>
</dbReference>
<feature type="transmembrane region" description="Helical" evidence="1">
    <location>
        <begin position="24"/>
        <end position="43"/>
    </location>
</feature>